<dbReference type="Gene3D" id="1.20.1440.20">
    <property type="entry name" value="LemA-like domain"/>
    <property type="match status" value="1"/>
</dbReference>
<keyword evidence="5" id="KW-0472">Membrane</keyword>
<evidence type="ECO:0000256" key="3">
    <source>
        <dbReference type="ARBA" id="ARBA00022692"/>
    </source>
</evidence>
<keyword evidence="7" id="KW-1185">Reference proteome</keyword>
<gene>
    <name evidence="6" type="ORF">ACIGXA_11990</name>
</gene>
<dbReference type="InterPro" id="IPR007156">
    <property type="entry name" value="MamQ_LemA"/>
</dbReference>
<reference evidence="6 7" key="1">
    <citation type="submission" date="2024-10" db="EMBL/GenBank/DDBJ databases">
        <title>The Natural Products Discovery Center: Release of the First 8490 Sequenced Strains for Exploring Actinobacteria Biosynthetic Diversity.</title>
        <authorList>
            <person name="Kalkreuter E."/>
            <person name="Kautsar S.A."/>
            <person name="Yang D."/>
            <person name="Bader C.D."/>
            <person name="Teijaro C.N."/>
            <person name="Fluegel L."/>
            <person name="Davis C.M."/>
            <person name="Simpson J.R."/>
            <person name="Lauterbach L."/>
            <person name="Steele A.D."/>
            <person name="Gui C."/>
            <person name="Meng S."/>
            <person name="Li G."/>
            <person name="Viehrig K."/>
            <person name="Ye F."/>
            <person name="Su P."/>
            <person name="Kiefer A.F."/>
            <person name="Nichols A."/>
            <person name="Cepeda A.J."/>
            <person name="Yan W."/>
            <person name="Fan B."/>
            <person name="Jiang Y."/>
            <person name="Adhikari A."/>
            <person name="Zheng C.-J."/>
            <person name="Schuster L."/>
            <person name="Cowan T.M."/>
            <person name="Smanski M.J."/>
            <person name="Chevrette M.G."/>
            <person name="De Carvalho L.P.S."/>
            <person name="Shen B."/>
        </authorList>
    </citation>
    <scope>NUCLEOTIDE SEQUENCE [LARGE SCALE GENOMIC DNA]</scope>
    <source>
        <strain evidence="6 7">NPDC053399</strain>
    </source>
</reference>
<evidence type="ECO:0000256" key="4">
    <source>
        <dbReference type="ARBA" id="ARBA00022989"/>
    </source>
</evidence>
<dbReference type="InterPro" id="IPR023353">
    <property type="entry name" value="LemA-like_dom_sf"/>
</dbReference>
<keyword evidence="4" id="KW-1133">Transmembrane helix</keyword>
<comment type="subcellular location">
    <subcellularLocation>
        <location evidence="1">Membrane</location>
        <topology evidence="1">Single-pass membrane protein</topology>
    </subcellularLocation>
</comment>
<dbReference type="SUPFAM" id="SSF140478">
    <property type="entry name" value="LemA-like"/>
    <property type="match status" value="1"/>
</dbReference>
<dbReference type="EMBL" id="JBITYG010000003">
    <property type="protein sequence ID" value="MFI9101235.1"/>
    <property type="molecule type" value="Genomic_DNA"/>
</dbReference>
<evidence type="ECO:0000256" key="2">
    <source>
        <dbReference type="ARBA" id="ARBA00008854"/>
    </source>
</evidence>
<dbReference type="Proteomes" id="UP001614394">
    <property type="component" value="Unassembled WGS sequence"/>
</dbReference>
<name>A0ABW8C787_9ACTN</name>
<sequence length="116" mass="12608">MASWTPLRQPPAVRGLALRLICWRTGCERSYCHLARLRTTSCAVVIRPHLVEVLSERAPAPVFTRDLTMHLGLIPNLVESARGYAAHERGTFEAVTAARGAAVSDGLGTSVRCKPS</sequence>
<protein>
    <submittedName>
        <fullName evidence="6">LemA family protein</fullName>
    </submittedName>
</protein>
<organism evidence="6 7">
    <name type="scientific">Streptomyces fildesensis</name>
    <dbReference type="NCBI Taxonomy" id="375757"/>
    <lineage>
        <taxon>Bacteria</taxon>
        <taxon>Bacillati</taxon>
        <taxon>Actinomycetota</taxon>
        <taxon>Actinomycetes</taxon>
        <taxon>Kitasatosporales</taxon>
        <taxon>Streptomycetaceae</taxon>
        <taxon>Streptomyces</taxon>
    </lineage>
</organism>
<keyword evidence="3" id="KW-0812">Transmembrane</keyword>
<comment type="caution">
    <text evidence="6">The sequence shown here is derived from an EMBL/GenBank/DDBJ whole genome shotgun (WGS) entry which is preliminary data.</text>
</comment>
<evidence type="ECO:0000256" key="5">
    <source>
        <dbReference type="ARBA" id="ARBA00023136"/>
    </source>
</evidence>
<dbReference type="Pfam" id="PF04011">
    <property type="entry name" value="LemA"/>
    <property type="match status" value="1"/>
</dbReference>
<evidence type="ECO:0000313" key="7">
    <source>
        <dbReference type="Proteomes" id="UP001614394"/>
    </source>
</evidence>
<comment type="similarity">
    <text evidence="2">Belongs to the LemA family.</text>
</comment>
<dbReference type="RefSeq" id="WP_399647495.1">
    <property type="nucleotide sequence ID" value="NZ_JBITYG010000003.1"/>
</dbReference>
<proteinExistence type="inferred from homology"/>
<evidence type="ECO:0000256" key="1">
    <source>
        <dbReference type="ARBA" id="ARBA00004167"/>
    </source>
</evidence>
<accession>A0ABW8C787</accession>
<evidence type="ECO:0000313" key="6">
    <source>
        <dbReference type="EMBL" id="MFI9101235.1"/>
    </source>
</evidence>